<dbReference type="EMBL" id="BMAT01006598">
    <property type="protein sequence ID" value="GFS15976.1"/>
    <property type="molecule type" value="Genomic_DNA"/>
</dbReference>
<evidence type="ECO:0000313" key="1">
    <source>
        <dbReference type="EMBL" id="GFS15976.1"/>
    </source>
</evidence>
<comment type="caution">
    <text evidence="1">The sequence shown here is derived from an EMBL/GenBank/DDBJ whole genome shotgun (WGS) entry which is preliminary data.</text>
</comment>
<gene>
    <name evidence="1" type="ORF">ElyMa_003201900</name>
</gene>
<protein>
    <submittedName>
        <fullName evidence="1">Uncharacterized protein</fullName>
    </submittedName>
</protein>
<dbReference type="AlphaFoldDB" id="A0AAV4J0U5"/>
<name>A0AAV4J0U5_9GAST</name>
<accession>A0AAV4J0U5</accession>
<keyword evidence="2" id="KW-1185">Reference proteome</keyword>
<evidence type="ECO:0000313" key="2">
    <source>
        <dbReference type="Proteomes" id="UP000762676"/>
    </source>
</evidence>
<sequence length="71" mass="7593">MHTMKGATSQRPNCIMDEKIAKKKGVLTSWPPAAPGAKTMRIRVRSVSRLSGTPNSVPNLLEVIPAKPGLA</sequence>
<organism evidence="1 2">
    <name type="scientific">Elysia marginata</name>
    <dbReference type="NCBI Taxonomy" id="1093978"/>
    <lineage>
        <taxon>Eukaryota</taxon>
        <taxon>Metazoa</taxon>
        <taxon>Spiralia</taxon>
        <taxon>Lophotrochozoa</taxon>
        <taxon>Mollusca</taxon>
        <taxon>Gastropoda</taxon>
        <taxon>Heterobranchia</taxon>
        <taxon>Euthyneura</taxon>
        <taxon>Panpulmonata</taxon>
        <taxon>Sacoglossa</taxon>
        <taxon>Placobranchoidea</taxon>
        <taxon>Plakobranchidae</taxon>
        <taxon>Elysia</taxon>
    </lineage>
</organism>
<proteinExistence type="predicted"/>
<reference evidence="1 2" key="1">
    <citation type="journal article" date="2021" name="Elife">
        <title>Chloroplast acquisition without the gene transfer in kleptoplastic sea slugs, Plakobranchus ocellatus.</title>
        <authorList>
            <person name="Maeda T."/>
            <person name="Takahashi S."/>
            <person name="Yoshida T."/>
            <person name="Shimamura S."/>
            <person name="Takaki Y."/>
            <person name="Nagai Y."/>
            <person name="Toyoda A."/>
            <person name="Suzuki Y."/>
            <person name="Arimoto A."/>
            <person name="Ishii H."/>
            <person name="Satoh N."/>
            <person name="Nishiyama T."/>
            <person name="Hasebe M."/>
            <person name="Maruyama T."/>
            <person name="Minagawa J."/>
            <person name="Obokata J."/>
            <person name="Shigenobu S."/>
        </authorList>
    </citation>
    <scope>NUCLEOTIDE SEQUENCE [LARGE SCALE GENOMIC DNA]</scope>
</reference>
<dbReference type="Proteomes" id="UP000762676">
    <property type="component" value="Unassembled WGS sequence"/>
</dbReference>